<accession>A0AAJ1IIV7</accession>
<evidence type="ECO:0000256" key="8">
    <source>
        <dbReference type="ARBA" id="ARBA00048968"/>
    </source>
</evidence>
<dbReference type="Gene3D" id="3.60.140.10">
    <property type="entry name" value="CNF1/YfiH-like putative cysteine hydrolases"/>
    <property type="match status" value="1"/>
</dbReference>
<dbReference type="InterPro" id="IPR003730">
    <property type="entry name" value="Cu_polyphenol_OxRdtase"/>
</dbReference>
<dbReference type="CDD" id="cd16833">
    <property type="entry name" value="YfiH"/>
    <property type="match status" value="1"/>
</dbReference>
<protein>
    <submittedName>
        <fullName evidence="10">Polyphenol oxidase family protein</fullName>
    </submittedName>
</protein>
<evidence type="ECO:0000256" key="5">
    <source>
        <dbReference type="ARBA" id="ARBA00022801"/>
    </source>
</evidence>
<keyword evidence="6" id="KW-0862">Zinc</keyword>
<dbReference type="SUPFAM" id="SSF64438">
    <property type="entry name" value="CNF1/YfiH-like putative cysteine hydrolases"/>
    <property type="match status" value="1"/>
</dbReference>
<comment type="catalytic activity">
    <reaction evidence="7">
        <text>adenosine + H2O + H(+) = inosine + NH4(+)</text>
        <dbReference type="Rhea" id="RHEA:24408"/>
        <dbReference type="ChEBI" id="CHEBI:15377"/>
        <dbReference type="ChEBI" id="CHEBI:15378"/>
        <dbReference type="ChEBI" id="CHEBI:16335"/>
        <dbReference type="ChEBI" id="CHEBI:17596"/>
        <dbReference type="ChEBI" id="CHEBI:28938"/>
        <dbReference type="EC" id="3.5.4.4"/>
    </reaction>
    <physiologicalReaction direction="left-to-right" evidence="7">
        <dbReference type="Rhea" id="RHEA:24409"/>
    </physiologicalReaction>
</comment>
<evidence type="ECO:0000256" key="3">
    <source>
        <dbReference type="ARBA" id="ARBA00022679"/>
    </source>
</evidence>
<dbReference type="PANTHER" id="PTHR30616:SF2">
    <property type="entry name" value="PURINE NUCLEOSIDE PHOSPHORYLASE LACC1"/>
    <property type="match status" value="1"/>
</dbReference>
<name>A0AAJ1IIV7_9SPIO</name>
<keyword evidence="3" id="KW-0808">Transferase</keyword>
<dbReference type="GO" id="GO:0016787">
    <property type="term" value="F:hydrolase activity"/>
    <property type="evidence" value="ECO:0007669"/>
    <property type="project" value="UniProtKB-KW"/>
</dbReference>
<comment type="catalytic activity">
    <reaction evidence="9">
        <text>S-methyl-5'-thioadenosine + phosphate = 5-(methylsulfanyl)-alpha-D-ribose 1-phosphate + adenine</text>
        <dbReference type="Rhea" id="RHEA:11852"/>
        <dbReference type="ChEBI" id="CHEBI:16708"/>
        <dbReference type="ChEBI" id="CHEBI:17509"/>
        <dbReference type="ChEBI" id="CHEBI:43474"/>
        <dbReference type="ChEBI" id="CHEBI:58533"/>
        <dbReference type="EC" id="2.4.2.28"/>
    </reaction>
    <physiologicalReaction direction="left-to-right" evidence="9">
        <dbReference type="Rhea" id="RHEA:11853"/>
    </physiologicalReaction>
</comment>
<dbReference type="GO" id="GO:0017061">
    <property type="term" value="F:S-methyl-5-thioadenosine phosphorylase activity"/>
    <property type="evidence" value="ECO:0007669"/>
    <property type="project" value="UniProtKB-EC"/>
</dbReference>
<proteinExistence type="inferred from homology"/>
<reference evidence="10 11" key="1">
    <citation type="submission" date="2022-12" db="EMBL/GenBank/DDBJ databases">
        <title>Metagenome assembled genome from gulf of manar.</title>
        <authorList>
            <person name="Kohli P."/>
            <person name="Pk S."/>
            <person name="Venkata Ramana C."/>
            <person name="Sasikala C."/>
        </authorList>
    </citation>
    <scope>NUCLEOTIDE SEQUENCE [LARGE SCALE GENOMIC DNA]</scope>
    <source>
        <strain evidence="10">JB008</strain>
    </source>
</reference>
<organism evidence="10 11">
    <name type="scientific">Candidatus Thalassospirochaeta sargassi</name>
    <dbReference type="NCBI Taxonomy" id="3119039"/>
    <lineage>
        <taxon>Bacteria</taxon>
        <taxon>Pseudomonadati</taxon>
        <taxon>Spirochaetota</taxon>
        <taxon>Spirochaetia</taxon>
        <taxon>Spirochaetales</taxon>
        <taxon>Spirochaetaceae</taxon>
        <taxon>Candidatus Thalassospirochaeta</taxon>
    </lineage>
</organism>
<comment type="caution">
    <text evidence="10">The sequence shown here is derived from an EMBL/GenBank/DDBJ whole genome shotgun (WGS) entry which is preliminary data.</text>
</comment>
<evidence type="ECO:0000313" key="10">
    <source>
        <dbReference type="EMBL" id="MDC7227031.1"/>
    </source>
</evidence>
<keyword evidence="4" id="KW-0479">Metal-binding</keyword>
<evidence type="ECO:0000256" key="7">
    <source>
        <dbReference type="ARBA" id="ARBA00047989"/>
    </source>
</evidence>
<evidence type="ECO:0000256" key="1">
    <source>
        <dbReference type="ARBA" id="ARBA00000553"/>
    </source>
</evidence>
<dbReference type="GO" id="GO:0005507">
    <property type="term" value="F:copper ion binding"/>
    <property type="evidence" value="ECO:0007669"/>
    <property type="project" value="TreeGrafter"/>
</dbReference>
<evidence type="ECO:0000256" key="2">
    <source>
        <dbReference type="ARBA" id="ARBA00007353"/>
    </source>
</evidence>
<evidence type="ECO:0000256" key="9">
    <source>
        <dbReference type="ARBA" id="ARBA00049893"/>
    </source>
</evidence>
<dbReference type="AlphaFoldDB" id="A0AAJ1IIV7"/>
<evidence type="ECO:0000256" key="6">
    <source>
        <dbReference type="ARBA" id="ARBA00022833"/>
    </source>
</evidence>
<dbReference type="InterPro" id="IPR038371">
    <property type="entry name" value="Cu_polyphenol_OxRdtase_sf"/>
</dbReference>
<evidence type="ECO:0000256" key="4">
    <source>
        <dbReference type="ARBA" id="ARBA00022723"/>
    </source>
</evidence>
<comment type="catalytic activity">
    <reaction evidence="8">
        <text>adenosine + phosphate = alpha-D-ribose 1-phosphate + adenine</text>
        <dbReference type="Rhea" id="RHEA:27642"/>
        <dbReference type="ChEBI" id="CHEBI:16335"/>
        <dbReference type="ChEBI" id="CHEBI:16708"/>
        <dbReference type="ChEBI" id="CHEBI:43474"/>
        <dbReference type="ChEBI" id="CHEBI:57720"/>
        <dbReference type="EC" id="2.4.2.1"/>
    </reaction>
    <physiologicalReaction direction="left-to-right" evidence="8">
        <dbReference type="Rhea" id="RHEA:27643"/>
    </physiologicalReaction>
</comment>
<keyword evidence="5" id="KW-0378">Hydrolase</keyword>
<comment type="similarity">
    <text evidence="2">Belongs to the purine nucleoside phosphorylase YfiH/LACC1 family.</text>
</comment>
<dbReference type="Pfam" id="PF02578">
    <property type="entry name" value="Cu-oxidase_4"/>
    <property type="match status" value="1"/>
</dbReference>
<dbReference type="InterPro" id="IPR011324">
    <property type="entry name" value="Cytotoxic_necrot_fac-like_cat"/>
</dbReference>
<dbReference type="EMBL" id="JAQQAL010000022">
    <property type="protein sequence ID" value="MDC7227031.1"/>
    <property type="molecule type" value="Genomic_DNA"/>
</dbReference>
<comment type="catalytic activity">
    <reaction evidence="1">
        <text>inosine + phosphate = alpha-D-ribose 1-phosphate + hypoxanthine</text>
        <dbReference type="Rhea" id="RHEA:27646"/>
        <dbReference type="ChEBI" id="CHEBI:17368"/>
        <dbReference type="ChEBI" id="CHEBI:17596"/>
        <dbReference type="ChEBI" id="CHEBI:43474"/>
        <dbReference type="ChEBI" id="CHEBI:57720"/>
        <dbReference type="EC" id="2.4.2.1"/>
    </reaction>
    <physiologicalReaction direction="left-to-right" evidence="1">
        <dbReference type="Rhea" id="RHEA:27647"/>
    </physiologicalReaction>
</comment>
<dbReference type="PANTHER" id="PTHR30616">
    <property type="entry name" value="UNCHARACTERIZED PROTEIN YFIH"/>
    <property type="match status" value="1"/>
</dbReference>
<evidence type="ECO:0000313" key="11">
    <source>
        <dbReference type="Proteomes" id="UP001221217"/>
    </source>
</evidence>
<sequence length="231" mass="25533">MVNIDELLEINGYRLVMTNLDAGPMGPSWDRFNPNRVNALKGIGLEASEVYFVRQQHTKEIVSTEEWLAHPLTEADGLISRRSPDSIAVTVADCMPVYLHDRKKDVRAILHSGWKGTGIAEKALERMVREYGCMAADVTAVLGPAIGACCYNVDNDRADFFRNTWGADSVEKRGGKNYISLRKANIAMLEKAGISEIVSVDKCTACSSALGSFRREGAGTFTQMFCLSYRK</sequence>
<gene>
    <name evidence="10" type="ORF">PQJ61_09735</name>
</gene>
<dbReference type="Proteomes" id="UP001221217">
    <property type="component" value="Unassembled WGS sequence"/>
</dbReference>